<comment type="caution">
    <text evidence="2">The sequence shown here is derived from an EMBL/GenBank/DDBJ whole genome shotgun (WGS) entry which is preliminary data.</text>
</comment>
<name>A0A418UY99_RHOPL</name>
<dbReference type="NCBIfam" id="NF038399">
    <property type="entry name" value="NH_RiPP_Os17"/>
    <property type="match status" value="1"/>
</dbReference>
<organism evidence="2 3">
    <name type="scientific">Rhodopseudomonas palustris</name>
    <dbReference type="NCBI Taxonomy" id="1076"/>
    <lineage>
        <taxon>Bacteria</taxon>
        <taxon>Pseudomonadati</taxon>
        <taxon>Pseudomonadota</taxon>
        <taxon>Alphaproteobacteria</taxon>
        <taxon>Hyphomicrobiales</taxon>
        <taxon>Nitrobacteraceae</taxon>
        <taxon>Rhodopseudomonas</taxon>
    </lineage>
</organism>
<feature type="compositionally biased region" description="Basic and acidic residues" evidence="1">
    <location>
        <begin position="1"/>
        <end position="20"/>
    </location>
</feature>
<gene>
    <name evidence="2" type="ORF">D4Q52_23170</name>
</gene>
<evidence type="ECO:0000313" key="2">
    <source>
        <dbReference type="EMBL" id="RJF67452.1"/>
    </source>
</evidence>
<reference evidence="2 3" key="1">
    <citation type="submission" date="2018-09" db="EMBL/GenBank/DDBJ databases">
        <title>Draft genome sequence of Rhodopseudomonas palustris 2.1.18.</title>
        <authorList>
            <person name="Robertson S.L."/>
            <person name="Meyer T.E."/>
            <person name="Kyndt J.A."/>
        </authorList>
    </citation>
    <scope>NUCLEOTIDE SEQUENCE [LARGE SCALE GENOMIC DNA]</scope>
    <source>
        <strain evidence="2 3">2.1.18</strain>
    </source>
</reference>
<feature type="region of interest" description="Disordered" evidence="1">
    <location>
        <begin position="1"/>
        <end position="36"/>
    </location>
</feature>
<proteinExistence type="predicted"/>
<dbReference type="Proteomes" id="UP000285523">
    <property type="component" value="Unassembled WGS sequence"/>
</dbReference>
<protein>
    <submittedName>
        <fullName evidence="2">Uncharacterized protein</fullName>
    </submittedName>
</protein>
<evidence type="ECO:0000256" key="1">
    <source>
        <dbReference type="SAM" id="MobiDB-lite"/>
    </source>
</evidence>
<accession>A0A418UY99</accession>
<dbReference type="EMBL" id="QYYD01000032">
    <property type="protein sequence ID" value="RJF67452.1"/>
    <property type="molecule type" value="Genomic_DNA"/>
</dbReference>
<evidence type="ECO:0000313" key="3">
    <source>
        <dbReference type="Proteomes" id="UP000285523"/>
    </source>
</evidence>
<sequence>MREERRARPDFSSDGVREAEAAPQEDDMTSVSTEKDQQFASLIGRIFTDEKFAAQLESDPQQALTDAGIRLDAHQSAALKRPAAAVNPVALAADLASDPQRAVSAIVKPVVSVLTKGTKPAVNVVVSSAVVATAPQADDR</sequence>
<dbReference type="AlphaFoldDB" id="A0A418UY99"/>